<dbReference type="InterPro" id="IPR036291">
    <property type="entry name" value="NAD(P)-bd_dom_sf"/>
</dbReference>
<proteinExistence type="inferred from homology"/>
<keyword evidence="12" id="KW-1185">Reference proteome</keyword>
<evidence type="ECO:0000256" key="3">
    <source>
        <dbReference type="ARBA" id="ARBA00008072"/>
    </source>
</evidence>
<dbReference type="OrthoDB" id="5363962at2759"/>
<evidence type="ECO:0000256" key="7">
    <source>
        <dbReference type="ARBA" id="ARBA00023027"/>
    </source>
</evidence>
<dbReference type="Pfam" id="PF00107">
    <property type="entry name" value="ADH_zinc_N"/>
    <property type="match status" value="1"/>
</dbReference>
<keyword evidence="5 8" id="KW-0862">Zinc</keyword>
<comment type="similarity">
    <text evidence="3 8">Belongs to the zinc-containing alcohol dehydrogenase family.</text>
</comment>
<dbReference type="Gene3D" id="3.90.180.10">
    <property type="entry name" value="Medium-chain alcohol dehydrogenases, catalytic domain"/>
    <property type="match status" value="1"/>
</dbReference>
<dbReference type="AlphaFoldDB" id="A0A6G1HEK9"/>
<evidence type="ECO:0000256" key="1">
    <source>
        <dbReference type="ARBA" id="ARBA00001947"/>
    </source>
</evidence>
<dbReference type="Gene3D" id="3.40.50.720">
    <property type="entry name" value="NAD(P)-binding Rossmann-like Domain"/>
    <property type="match status" value="1"/>
</dbReference>
<keyword evidence="4 8" id="KW-0479">Metal-binding</keyword>
<evidence type="ECO:0000259" key="9">
    <source>
        <dbReference type="Pfam" id="PF00107"/>
    </source>
</evidence>
<feature type="domain" description="Alcohol dehydrogenase-like C-terminal" evidence="9">
    <location>
        <begin position="187"/>
        <end position="334"/>
    </location>
</feature>
<dbReference type="InterPro" id="IPR013149">
    <property type="entry name" value="ADH-like_C"/>
</dbReference>
<evidence type="ECO:0000256" key="5">
    <source>
        <dbReference type="ARBA" id="ARBA00022833"/>
    </source>
</evidence>
<dbReference type="Pfam" id="PF08240">
    <property type="entry name" value="ADH_N"/>
    <property type="match status" value="1"/>
</dbReference>
<dbReference type="InterPro" id="IPR011032">
    <property type="entry name" value="GroES-like_sf"/>
</dbReference>
<dbReference type="GO" id="GO:0006062">
    <property type="term" value="P:sorbitol catabolic process"/>
    <property type="evidence" value="ECO:0007669"/>
    <property type="project" value="TreeGrafter"/>
</dbReference>
<comment type="cofactor">
    <cofactor evidence="1 8">
        <name>Zn(2+)</name>
        <dbReference type="ChEBI" id="CHEBI:29105"/>
    </cofactor>
</comment>
<evidence type="ECO:0000259" key="10">
    <source>
        <dbReference type="Pfam" id="PF08240"/>
    </source>
</evidence>
<dbReference type="PROSITE" id="PS00059">
    <property type="entry name" value="ADH_ZINC"/>
    <property type="match status" value="1"/>
</dbReference>
<dbReference type="GO" id="GO:0008270">
    <property type="term" value="F:zinc ion binding"/>
    <property type="evidence" value="ECO:0007669"/>
    <property type="project" value="InterPro"/>
</dbReference>
<dbReference type="PANTHER" id="PTHR43161:SF25">
    <property type="entry name" value="ALCOHOL DEHYDROGENASE, PUTATIVE (AFU_ORTHOLOGUE AFUA_1G14390)-RELATED"/>
    <property type="match status" value="1"/>
</dbReference>
<evidence type="ECO:0000256" key="2">
    <source>
        <dbReference type="ARBA" id="ARBA00004921"/>
    </source>
</evidence>
<name>A0A6G1HEK9_9PEZI</name>
<evidence type="ECO:0000256" key="4">
    <source>
        <dbReference type="ARBA" id="ARBA00022723"/>
    </source>
</evidence>
<protein>
    <submittedName>
        <fullName evidence="11">GroES-like protein</fullName>
    </submittedName>
</protein>
<dbReference type="EMBL" id="ML977139">
    <property type="protein sequence ID" value="KAF1991676.1"/>
    <property type="molecule type" value="Genomic_DNA"/>
</dbReference>
<gene>
    <name evidence="11" type="ORF">K402DRAFT_322703</name>
</gene>
<evidence type="ECO:0000313" key="11">
    <source>
        <dbReference type="EMBL" id="KAF1991676.1"/>
    </source>
</evidence>
<evidence type="ECO:0000256" key="8">
    <source>
        <dbReference type="RuleBase" id="RU361277"/>
    </source>
</evidence>
<dbReference type="InterPro" id="IPR045306">
    <property type="entry name" value="SDH-like"/>
</dbReference>
<keyword evidence="6" id="KW-0560">Oxidoreductase</keyword>
<comment type="pathway">
    <text evidence="2">Carbohydrate degradation.</text>
</comment>
<dbReference type="PANTHER" id="PTHR43161">
    <property type="entry name" value="SORBITOL DEHYDROGENASE"/>
    <property type="match status" value="1"/>
</dbReference>
<feature type="domain" description="Alcohol dehydrogenase-like N-terminal" evidence="10">
    <location>
        <begin position="30"/>
        <end position="148"/>
    </location>
</feature>
<dbReference type="GO" id="GO:0003939">
    <property type="term" value="F:L-iditol 2-dehydrogenase (NAD+) activity"/>
    <property type="evidence" value="ECO:0007669"/>
    <property type="project" value="TreeGrafter"/>
</dbReference>
<dbReference type="Proteomes" id="UP000800041">
    <property type="component" value="Unassembled WGS sequence"/>
</dbReference>
<evidence type="ECO:0000256" key="6">
    <source>
        <dbReference type="ARBA" id="ARBA00023002"/>
    </source>
</evidence>
<dbReference type="InterPro" id="IPR002328">
    <property type="entry name" value="ADH_Zn_CS"/>
</dbReference>
<dbReference type="SUPFAM" id="SSF50129">
    <property type="entry name" value="GroES-like"/>
    <property type="match status" value="1"/>
</dbReference>
<accession>A0A6G1HEK9</accession>
<dbReference type="InterPro" id="IPR013154">
    <property type="entry name" value="ADH-like_N"/>
</dbReference>
<dbReference type="CDD" id="cd05285">
    <property type="entry name" value="sorbitol_DH"/>
    <property type="match status" value="1"/>
</dbReference>
<keyword evidence="7" id="KW-0520">NAD</keyword>
<dbReference type="SUPFAM" id="SSF51735">
    <property type="entry name" value="NAD(P)-binding Rossmann-fold domains"/>
    <property type="match status" value="1"/>
</dbReference>
<sequence length="394" mass="41957">MSNPTLTLASVLHGPRDLRLEHHHLPPPPPEHLQIAVHTTGLCGSDLHYHHHYRNGDIQVQEPIILGHESSGTVVGIGSSVPSSSFSLGDAVALEVGLPCGKCARCEEGRYNICPDMEFGSSARRVPHAQGTLRSRVNHPAKFCHKLPVGMETRLGALVEPLSVGIHGVRRAQTVKGSKVVVFGAGAVGLLVAAVAKMDGARSVVVVDVDKGRVGFAVERRFADGGMVVEGKRGETIDEQLKIAKELAQEVGKTVVGDDGDVLGQVDIAFECTGAPACLQAAIYACRSGGKVMLIGMGNPIQTLPISAAALREVDLVGVFRYANTYPRGIEIISESEKSVDAPDFRALMTHSFTGLENAEDAFNMAARMKDDQGNLVLKVVIDTSEEQREGRAS</sequence>
<evidence type="ECO:0000313" key="12">
    <source>
        <dbReference type="Proteomes" id="UP000800041"/>
    </source>
</evidence>
<organism evidence="11 12">
    <name type="scientific">Aulographum hederae CBS 113979</name>
    <dbReference type="NCBI Taxonomy" id="1176131"/>
    <lineage>
        <taxon>Eukaryota</taxon>
        <taxon>Fungi</taxon>
        <taxon>Dikarya</taxon>
        <taxon>Ascomycota</taxon>
        <taxon>Pezizomycotina</taxon>
        <taxon>Dothideomycetes</taxon>
        <taxon>Pleosporomycetidae</taxon>
        <taxon>Aulographales</taxon>
        <taxon>Aulographaceae</taxon>
    </lineage>
</organism>
<reference evidence="11" key="1">
    <citation type="journal article" date="2020" name="Stud. Mycol.">
        <title>101 Dothideomycetes genomes: a test case for predicting lifestyles and emergence of pathogens.</title>
        <authorList>
            <person name="Haridas S."/>
            <person name="Albert R."/>
            <person name="Binder M."/>
            <person name="Bloem J."/>
            <person name="Labutti K."/>
            <person name="Salamov A."/>
            <person name="Andreopoulos B."/>
            <person name="Baker S."/>
            <person name="Barry K."/>
            <person name="Bills G."/>
            <person name="Bluhm B."/>
            <person name="Cannon C."/>
            <person name="Castanera R."/>
            <person name="Culley D."/>
            <person name="Daum C."/>
            <person name="Ezra D."/>
            <person name="Gonzalez J."/>
            <person name="Henrissat B."/>
            <person name="Kuo A."/>
            <person name="Liang C."/>
            <person name="Lipzen A."/>
            <person name="Lutzoni F."/>
            <person name="Magnuson J."/>
            <person name="Mondo S."/>
            <person name="Nolan M."/>
            <person name="Ohm R."/>
            <person name="Pangilinan J."/>
            <person name="Park H.-J."/>
            <person name="Ramirez L."/>
            <person name="Alfaro M."/>
            <person name="Sun H."/>
            <person name="Tritt A."/>
            <person name="Yoshinaga Y."/>
            <person name="Zwiers L.-H."/>
            <person name="Turgeon B."/>
            <person name="Goodwin S."/>
            <person name="Spatafora J."/>
            <person name="Crous P."/>
            <person name="Grigoriev I."/>
        </authorList>
    </citation>
    <scope>NUCLEOTIDE SEQUENCE</scope>
    <source>
        <strain evidence="11">CBS 113979</strain>
    </source>
</reference>